<keyword evidence="6" id="KW-1185">Reference proteome</keyword>
<reference evidence="5 6" key="1">
    <citation type="submission" date="2020-08" db="EMBL/GenBank/DDBJ databases">
        <title>Genomic Encyclopedia of Type Strains, Phase IV (KMG-IV): sequencing the most valuable type-strain genomes for metagenomic binning, comparative biology and taxonomic classification.</title>
        <authorList>
            <person name="Goeker M."/>
        </authorList>
    </citation>
    <scope>NUCLEOTIDE SEQUENCE [LARGE SCALE GENOMIC DNA]</scope>
    <source>
        <strain evidence="5 6">DSM 45615</strain>
    </source>
</reference>
<dbReference type="GO" id="GO:0006633">
    <property type="term" value="P:fatty acid biosynthetic process"/>
    <property type="evidence" value="ECO:0007669"/>
    <property type="project" value="TreeGrafter"/>
</dbReference>
<dbReference type="InterPro" id="IPR014031">
    <property type="entry name" value="Ketoacyl_synth_C"/>
</dbReference>
<dbReference type="EMBL" id="JACHGN010000004">
    <property type="protein sequence ID" value="MBB5132669.1"/>
    <property type="molecule type" value="Genomic_DNA"/>
</dbReference>
<protein>
    <submittedName>
        <fullName evidence="5">Enediyne polyketide synthase</fullName>
    </submittedName>
</protein>
<dbReference type="GO" id="GO:0004312">
    <property type="term" value="F:fatty acid synthase activity"/>
    <property type="evidence" value="ECO:0007669"/>
    <property type="project" value="TreeGrafter"/>
</dbReference>
<feature type="domain" description="Ketosynthase family 3 (KS3)" evidence="4">
    <location>
        <begin position="1"/>
        <end position="407"/>
    </location>
</feature>
<dbReference type="PANTHER" id="PTHR43775">
    <property type="entry name" value="FATTY ACID SYNTHASE"/>
    <property type="match status" value="1"/>
</dbReference>
<sequence>MDVAIVGMACVYPDAPGVQALWESVLWRRRALLPRPGGPRGARTALIEGWSPSGTKPPIPVLDDDAAGGDPLRALAVDTAHRALADLSEPCDWLDPARISVVIGNLPFTPKPGGGDVLDRLGLGVDRAGPLGDDPRGSSLLCLITACRTLRDGGADLALAGGVELGTGALAPLFGGPADGRVDGFWPGQGCGVVALMRAADARARGLRVYAEIAGWGVSAERAPGPGGPALPEVDGRLLALRRAYAHSGVRPQDVRLFEGHATTTPYGTAGLAALARLLRRPPAEPTAGDGRPGDQQSGDQRPGDQPLDTRAYGGAWAAVGAIGGNIGHSGAAAGVAGVIKAALAVAHGVLPPACGADEPPHPLVTAPEGPLRALAGPRPWPDGEPRHAGVSAMGHGGVHAHLVLREPGATVRAGEPGAVERGGEPVIVPRTRDSAAAPPRPRDGGTVPRAYAHTPWPSPADPVVFPISGSPGDVRTMLERIADQATCWHEAELLDLARALAHQTPRGPLRVALVAGSAELLAERARLGLELAADPPPGRLVTRRGVRAGLGVRGRVTLLFPGQTAPLRRPEDVAWRRREEPVWDTAVAQPAALEAALVALRELDALGLNAGAAIGHGVGEVAGLVWAGCLTSQDARRLVRRRGRLMSDAGTPGTGMLSVTASREEVERLVTGTGLVVAAVDGPRAHVLSGRTAELMLAAKRAEAEGLETVRLPATRALHSPYVAACQQGFAECLQGVTFLPAQRPLISTVTAQPVGPHDDLAVLLRAQIVAPVRFWDAVQRVAGATDLFCEAGPGRGLSALAAATGVPTAATDTYGPDGVARAETAAALWACAAVPDLTACYADCPGRPMDPWRERVFAGAPLRSPDLRA</sequence>
<dbReference type="Pfam" id="PF02801">
    <property type="entry name" value="Ketoacyl-synt_C"/>
    <property type="match status" value="2"/>
</dbReference>
<dbReference type="SUPFAM" id="SSF52151">
    <property type="entry name" value="FabD/lysophospholipase-like"/>
    <property type="match status" value="1"/>
</dbReference>
<dbReference type="Gene3D" id="3.40.366.10">
    <property type="entry name" value="Malonyl-Coenzyme A Acyl Carrier Protein, domain 2"/>
    <property type="match status" value="1"/>
</dbReference>
<comment type="caution">
    <text evidence="5">The sequence shown here is derived from an EMBL/GenBank/DDBJ whole genome shotgun (WGS) entry which is preliminary data.</text>
</comment>
<evidence type="ECO:0000259" key="4">
    <source>
        <dbReference type="PROSITE" id="PS52004"/>
    </source>
</evidence>
<dbReference type="RefSeq" id="WP_185049630.1">
    <property type="nucleotide sequence ID" value="NZ_BAABIX010000003.1"/>
</dbReference>
<dbReference type="InterPro" id="IPR016039">
    <property type="entry name" value="Thiolase-like"/>
</dbReference>
<dbReference type="InterPro" id="IPR014043">
    <property type="entry name" value="Acyl_transferase_dom"/>
</dbReference>
<proteinExistence type="predicted"/>
<gene>
    <name evidence="5" type="ORF">HNP84_002385</name>
</gene>
<dbReference type="SMART" id="SM00825">
    <property type="entry name" value="PKS_KS"/>
    <property type="match status" value="1"/>
</dbReference>
<dbReference type="InterPro" id="IPR050091">
    <property type="entry name" value="PKS_NRPS_Biosynth_Enz"/>
</dbReference>
<evidence type="ECO:0000313" key="5">
    <source>
        <dbReference type="EMBL" id="MBB5132669.1"/>
    </source>
</evidence>
<evidence type="ECO:0000256" key="3">
    <source>
        <dbReference type="SAM" id="MobiDB-lite"/>
    </source>
</evidence>
<dbReference type="InterPro" id="IPR020841">
    <property type="entry name" value="PKS_Beta-ketoAc_synthase_dom"/>
</dbReference>
<dbReference type="PANTHER" id="PTHR43775:SF37">
    <property type="entry name" value="SI:DKEY-61P9.11"/>
    <property type="match status" value="1"/>
</dbReference>
<dbReference type="Proteomes" id="UP000578449">
    <property type="component" value="Unassembled WGS sequence"/>
</dbReference>
<organism evidence="5 6">
    <name type="scientific">Thermocatellispora tengchongensis</name>
    <dbReference type="NCBI Taxonomy" id="1073253"/>
    <lineage>
        <taxon>Bacteria</taxon>
        <taxon>Bacillati</taxon>
        <taxon>Actinomycetota</taxon>
        <taxon>Actinomycetes</taxon>
        <taxon>Streptosporangiales</taxon>
        <taxon>Streptosporangiaceae</taxon>
        <taxon>Thermocatellispora</taxon>
    </lineage>
</organism>
<feature type="region of interest" description="Disordered" evidence="3">
    <location>
        <begin position="283"/>
        <end position="311"/>
    </location>
</feature>
<dbReference type="SMART" id="SM00827">
    <property type="entry name" value="PKS_AT"/>
    <property type="match status" value="1"/>
</dbReference>
<accession>A0A840P115</accession>
<evidence type="ECO:0000256" key="1">
    <source>
        <dbReference type="ARBA" id="ARBA00022450"/>
    </source>
</evidence>
<dbReference type="InterPro" id="IPR001227">
    <property type="entry name" value="Ac_transferase_dom_sf"/>
</dbReference>
<dbReference type="Gene3D" id="3.40.47.10">
    <property type="match status" value="2"/>
</dbReference>
<dbReference type="Pfam" id="PF00698">
    <property type="entry name" value="Acyl_transf_1"/>
    <property type="match status" value="1"/>
</dbReference>
<keyword evidence="2" id="KW-0597">Phosphoprotein</keyword>
<dbReference type="PROSITE" id="PS52004">
    <property type="entry name" value="KS3_2"/>
    <property type="match status" value="1"/>
</dbReference>
<dbReference type="SUPFAM" id="SSF55048">
    <property type="entry name" value="Probable ACP-binding domain of malonyl-CoA ACP transacylase"/>
    <property type="match status" value="1"/>
</dbReference>
<name>A0A840P115_9ACTN</name>
<dbReference type="AlphaFoldDB" id="A0A840P115"/>
<dbReference type="InterPro" id="IPR016036">
    <property type="entry name" value="Malonyl_transacylase_ACP-bd"/>
</dbReference>
<keyword evidence="1" id="KW-0596">Phosphopantetheine</keyword>
<dbReference type="CDD" id="cd00833">
    <property type="entry name" value="PKS"/>
    <property type="match status" value="1"/>
</dbReference>
<evidence type="ECO:0000313" key="6">
    <source>
        <dbReference type="Proteomes" id="UP000578449"/>
    </source>
</evidence>
<evidence type="ECO:0000256" key="2">
    <source>
        <dbReference type="ARBA" id="ARBA00022553"/>
    </source>
</evidence>
<dbReference type="SUPFAM" id="SSF53901">
    <property type="entry name" value="Thiolase-like"/>
    <property type="match status" value="2"/>
</dbReference>
<dbReference type="InterPro" id="IPR016035">
    <property type="entry name" value="Acyl_Trfase/lysoPLipase"/>
</dbReference>